<evidence type="ECO:0000313" key="7">
    <source>
        <dbReference type="EMBL" id="SMF96270.1"/>
    </source>
</evidence>
<dbReference type="InterPro" id="IPR009056">
    <property type="entry name" value="Cyt_c-like_dom"/>
</dbReference>
<dbReference type="Proteomes" id="UP000192923">
    <property type="component" value="Unassembled WGS sequence"/>
</dbReference>
<evidence type="ECO:0000256" key="3">
    <source>
        <dbReference type="ARBA" id="ARBA00023004"/>
    </source>
</evidence>
<evidence type="ECO:0000256" key="1">
    <source>
        <dbReference type="ARBA" id="ARBA00022617"/>
    </source>
</evidence>
<dbReference type="Pfam" id="PF21419">
    <property type="entry name" value="RoxA-like_Cyt-c"/>
    <property type="match status" value="1"/>
</dbReference>
<reference evidence="7 8" key="1">
    <citation type="submission" date="2016-12" db="EMBL/GenBank/DDBJ databases">
        <authorList>
            <person name="Song W.-J."/>
            <person name="Kurnit D.M."/>
        </authorList>
    </citation>
    <scope>NUCLEOTIDE SEQUENCE [LARGE SCALE GENOMIC DNA]</scope>
    <source>
        <strain evidence="7 8">175</strain>
    </source>
</reference>
<evidence type="ECO:0000313" key="8">
    <source>
        <dbReference type="Proteomes" id="UP000192923"/>
    </source>
</evidence>
<dbReference type="Gene3D" id="1.10.760.10">
    <property type="entry name" value="Cytochrome c-like domain"/>
    <property type="match status" value="1"/>
</dbReference>
<dbReference type="AlphaFoldDB" id="A0A1Y6D1I5"/>
<keyword evidence="3 4" id="KW-0408">Iron</keyword>
<dbReference type="PANTHER" id="PTHR30600">
    <property type="entry name" value="CYTOCHROME C PEROXIDASE-RELATED"/>
    <property type="match status" value="1"/>
</dbReference>
<dbReference type="GO" id="GO:0004130">
    <property type="term" value="F:cytochrome-c peroxidase activity"/>
    <property type="evidence" value="ECO:0007669"/>
    <property type="project" value="TreeGrafter"/>
</dbReference>
<dbReference type="EMBL" id="FXAM01000001">
    <property type="protein sequence ID" value="SMF96270.1"/>
    <property type="molecule type" value="Genomic_DNA"/>
</dbReference>
<dbReference type="SUPFAM" id="SSF46626">
    <property type="entry name" value="Cytochrome c"/>
    <property type="match status" value="1"/>
</dbReference>
<keyword evidence="5" id="KW-0732">Signal</keyword>
<feature type="domain" description="Cytochrome c" evidence="6">
    <location>
        <begin position="400"/>
        <end position="604"/>
    </location>
</feature>
<feature type="signal peptide" evidence="5">
    <location>
        <begin position="1"/>
        <end position="23"/>
    </location>
</feature>
<dbReference type="GO" id="GO:0020037">
    <property type="term" value="F:heme binding"/>
    <property type="evidence" value="ECO:0007669"/>
    <property type="project" value="InterPro"/>
</dbReference>
<evidence type="ECO:0000256" key="5">
    <source>
        <dbReference type="SAM" id="SignalP"/>
    </source>
</evidence>
<evidence type="ECO:0000256" key="2">
    <source>
        <dbReference type="ARBA" id="ARBA00022723"/>
    </source>
</evidence>
<protein>
    <recommendedName>
        <fullName evidence="6">Cytochrome c domain-containing protein</fullName>
    </recommendedName>
</protein>
<gene>
    <name evidence="7" type="ORF">SAMN02949497_3662</name>
</gene>
<dbReference type="InterPro" id="IPR051395">
    <property type="entry name" value="Cytochrome_c_Peroxidase/MauG"/>
</dbReference>
<dbReference type="GO" id="GO:0046872">
    <property type="term" value="F:metal ion binding"/>
    <property type="evidence" value="ECO:0007669"/>
    <property type="project" value="UniProtKB-KW"/>
</dbReference>
<keyword evidence="8" id="KW-1185">Reference proteome</keyword>
<feature type="chain" id="PRO_5012011978" description="Cytochrome c domain-containing protein" evidence="5">
    <location>
        <begin position="24"/>
        <end position="604"/>
    </location>
</feature>
<name>A0A1Y6D1I5_9GAMM</name>
<sequence length="604" mass="65706">MHNNKSATFTAALAFWVGATAQAGYPVSTFPNPAAAPACHDEWRQQQDARLKAADAYLASQQVAYRWFADFPFGLNSGVPFLVLKLLPELAPEQWGGKDNFLEAMGLFRDGRNPGYPIALGVGWTGLAREDAQGAVDYASFTCGGCHIGRVRLEDGNYRYLDGGVNTQFNLAQYRVRVVKTLDKVTAGATGPEDKVRRATAAFVAALDRVHAADPHYFYKNYSFAGRRFDAAYEQKQIELFKRDAPAIVGKFMTIAGLELAAYQDLLAKNYRGFEGPMVQGFGGMADATGISTSFAYAVRKAQGQPVNPDLELPPSPGLTDFMVVWEQGKRRAHWNADHSQLVDGGGQWNGNIPIPIYRNLAAELTIGLGADTDVRVGAFAEDLLAGLPAPVYPFAVDLALAQKGKALFQDNCAECHKPHNGKVYALGTDLGRARVVSEAIAASARTSFTTLCPTSKEVVLPPEGTQVKPCAKFDGVSLEDKQYLAMLDPKTQEGYNALPLGGVWAQAPYLHNGSVPTLYHLLVPSARPKAFVKSRLDYDQKLGGFAWDAEQPGEGYRFDTGAFPALSNQGHDKDIVDGNKTYRLDWSQDKAGAMALIEYLKTL</sequence>
<proteinExistence type="predicted"/>
<dbReference type="PANTHER" id="PTHR30600:SF9">
    <property type="entry name" value="BLR7738 PROTEIN"/>
    <property type="match status" value="1"/>
</dbReference>
<keyword evidence="2 4" id="KW-0479">Metal-binding</keyword>
<dbReference type="GO" id="GO:0009055">
    <property type="term" value="F:electron transfer activity"/>
    <property type="evidence" value="ECO:0007669"/>
    <property type="project" value="InterPro"/>
</dbReference>
<dbReference type="STRING" id="1760988.SAMN02949497_3662"/>
<dbReference type="InterPro" id="IPR036909">
    <property type="entry name" value="Cyt_c-like_dom_sf"/>
</dbReference>
<dbReference type="RefSeq" id="WP_254899404.1">
    <property type="nucleotide sequence ID" value="NZ_FXAM01000001.1"/>
</dbReference>
<evidence type="ECO:0000256" key="4">
    <source>
        <dbReference type="PROSITE-ProRule" id="PRU00433"/>
    </source>
</evidence>
<keyword evidence="1 4" id="KW-0349">Heme</keyword>
<dbReference type="PROSITE" id="PS51007">
    <property type="entry name" value="CYTC"/>
    <property type="match status" value="1"/>
</dbReference>
<organism evidence="7 8">
    <name type="scientific">Methylomagnum ishizawai</name>
    <dbReference type="NCBI Taxonomy" id="1760988"/>
    <lineage>
        <taxon>Bacteria</taxon>
        <taxon>Pseudomonadati</taxon>
        <taxon>Pseudomonadota</taxon>
        <taxon>Gammaproteobacteria</taxon>
        <taxon>Methylococcales</taxon>
        <taxon>Methylococcaceae</taxon>
        <taxon>Methylomagnum</taxon>
    </lineage>
</organism>
<evidence type="ECO:0000259" key="6">
    <source>
        <dbReference type="PROSITE" id="PS51007"/>
    </source>
</evidence>
<accession>A0A1Y6D1I5</accession>